<feature type="region of interest" description="Disordered" evidence="1">
    <location>
        <begin position="1"/>
        <end position="20"/>
    </location>
</feature>
<gene>
    <name evidence="2" type="ORF">GMBLW1_34250</name>
</gene>
<name>A0A6C2YVJ5_9BACT</name>
<dbReference type="Proteomes" id="UP000464378">
    <property type="component" value="Chromosome"/>
</dbReference>
<dbReference type="RefSeq" id="WP_162660984.1">
    <property type="nucleotide sequence ID" value="NZ_LR593887.1"/>
</dbReference>
<accession>A0A6C2YVJ5</accession>
<sequence>MSDHSNLPPSESDDEAPDGAAVFPLIPEELGVHPLFLAALHALIFFEGSDETVVHPAAAQEAAEYLTSYLQRLSGRDLQRLREDLDTIIGLGKDEQWPRQSLQYLKTFLADHGIGVKG</sequence>
<dbReference type="AlphaFoldDB" id="A0A6C2YVJ5"/>
<protein>
    <submittedName>
        <fullName evidence="2">Uncharacterized protein</fullName>
    </submittedName>
</protein>
<evidence type="ECO:0000313" key="2">
    <source>
        <dbReference type="EMBL" id="VIP05768.1"/>
    </source>
</evidence>
<proteinExistence type="predicted"/>
<dbReference type="EMBL" id="LR586016">
    <property type="protein sequence ID" value="VIP05768.1"/>
    <property type="molecule type" value="Genomic_DNA"/>
</dbReference>
<reference evidence="2" key="1">
    <citation type="submission" date="2019-04" db="EMBL/GenBank/DDBJ databases">
        <authorList>
            <consortium name="Science for Life Laboratories"/>
        </authorList>
    </citation>
    <scope>NUCLEOTIDE SEQUENCE</scope>
    <source>
        <strain evidence="2">MBLW1</strain>
    </source>
</reference>
<dbReference type="EMBL" id="LR593887">
    <property type="protein sequence ID" value="VTS08892.1"/>
    <property type="molecule type" value="Genomic_DNA"/>
</dbReference>
<evidence type="ECO:0000313" key="3">
    <source>
        <dbReference type="Proteomes" id="UP000464378"/>
    </source>
</evidence>
<keyword evidence="3" id="KW-1185">Reference proteome</keyword>
<organism evidence="2">
    <name type="scientific">Tuwongella immobilis</name>
    <dbReference type="NCBI Taxonomy" id="692036"/>
    <lineage>
        <taxon>Bacteria</taxon>
        <taxon>Pseudomonadati</taxon>
        <taxon>Planctomycetota</taxon>
        <taxon>Planctomycetia</taxon>
        <taxon>Gemmatales</taxon>
        <taxon>Gemmataceae</taxon>
        <taxon>Tuwongella</taxon>
    </lineage>
</organism>
<dbReference type="KEGG" id="tim:GMBLW1_34250"/>
<dbReference type="InParanoid" id="A0A6C2YVJ5"/>
<evidence type="ECO:0000256" key="1">
    <source>
        <dbReference type="SAM" id="MobiDB-lite"/>
    </source>
</evidence>